<feature type="compositionally biased region" description="Basic and acidic residues" evidence="6">
    <location>
        <begin position="1"/>
        <end position="20"/>
    </location>
</feature>
<dbReference type="FunFam" id="3.40.50.300:FF:001100">
    <property type="entry name" value="intraflagellar transport protein 22 homolog"/>
    <property type="match status" value="1"/>
</dbReference>
<name>A0A7D9F0K6_PARCT</name>
<comment type="caution">
    <text evidence="7">The sequence shown here is derived from an EMBL/GenBank/DDBJ whole genome shotgun (WGS) entry which is preliminary data.</text>
</comment>
<feature type="region of interest" description="Disordered" evidence="6">
    <location>
        <begin position="1"/>
        <end position="113"/>
    </location>
</feature>
<evidence type="ECO:0000256" key="6">
    <source>
        <dbReference type="SAM" id="MobiDB-lite"/>
    </source>
</evidence>
<organism evidence="7 8">
    <name type="scientific">Paramuricea clavata</name>
    <name type="common">Red gorgonian</name>
    <name type="synonym">Violescent sea-whip</name>
    <dbReference type="NCBI Taxonomy" id="317549"/>
    <lineage>
        <taxon>Eukaryota</taxon>
        <taxon>Metazoa</taxon>
        <taxon>Cnidaria</taxon>
        <taxon>Anthozoa</taxon>
        <taxon>Octocorallia</taxon>
        <taxon>Malacalcyonacea</taxon>
        <taxon>Plexauridae</taxon>
        <taxon>Paramuricea</taxon>
    </lineage>
</organism>
<proteinExistence type="inferred from homology"/>
<dbReference type="Pfam" id="PF08477">
    <property type="entry name" value="Roc"/>
    <property type="match status" value="1"/>
</dbReference>
<dbReference type="AlphaFoldDB" id="A0A7D9F0K6"/>
<evidence type="ECO:0000256" key="3">
    <source>
        <dbReference type="ARBA" id="ARBA00023134"/>
    </source>
</evidence>
<dbReference type="GO" id="GO:0005929">
    <property type="term" value="C:cilium"/>
    <property type="evidence" value="ECO:0007669"/>
    <property type="project" value="UniProtKB-ARBA"/>
</dbReference>
<evidence type="ECO:0000256" key="5">
    <source>
        <dbReference type="ARBA" id="ARBA00041562"/>
    </source>
</evidence>
<dbReference type="EMBL" id="CACRXK020010427">
    <property type="protein sequence ID" value="CAB4019368.1"/>
    <property type="molecule type" value="Genomic_DNA"/>
</dbReference>
<comment type="similarity">
    <text evidence="1">Belongs to the small GTPase superfamily. Rab family.</text>
</comment>
<protein>
    <recommendedName>
        <fullName evidence="4">Intraflagellar transport protein 22 homolog</fullName>
    </recommendedName>
    <alternativeName>
        <fullName evidence="5">Rab-like protein 5</fullName>
    </alternativeName>
</protein>
<keyword evidence="3" id="KW-0342">GTP-binding</keyword>
<feature type="compositionally biased region" description="Basic and acidic residues" evidence="6">
    <location>
        <begin position="66"/>
        <end position="81"/>
    </location>
</feature>
<dbReference type="GO" id="GO:0030990">
    <property type="term" value="C:intraciliary transport particle"/>
    <property type="evidence" value="ECO:0007669"/>
    <property type="project" value="UniProtKB-ARBA"/>
</dbReference>
<dbReference type="Proteomes" id="UP001152795">
    <property type="component" value="Unassembled WGS sequence"/>
</dbReference>
<evidence type="ECO:0000313" key="8">
    <source>
        <dbReference type="Proteomes" id="UP001152795"/>
    </source>
</evidence>
<dbReference type="OrthoDB" id="275177at2759"/>
<evidence type="ECO:0000256" key="4">
    <source>
        <dbReference type="ARBA" id="ARBA00040799"/>
    </source>
</evidence>
<accession>A0A7D9F0K6</accession>
<evidence type="ECO:0000313" key="7">
    <source>
        <dbReference type="EMBL" id="CAB4019368.1"/>
    </source>
</evidence>
<evidence type="ECO:0000256" key="2">
    <source>
        <dbReference type="ARBA" id="ARBA00022741"/>
    </source>
</evidence>
<feature type="compositionally biased region" description="Low complexity" evidence="6">
    <location>
        <begin position="96"/>
        <end position="109"/>
    </location>
</feature>
<dbReference type="InterPro" id="IPR027417">
    <property type="entry name" value="P-loop_NTPase"/>
</dbReference>
<dbReference type="Gene3D" id="3.40.50.300">
    <property type="entry name" value="P-loop containing nucleotide triphosphate hydrolases"/>
    <property type="match status" value="1"/>
</dbReference>
<keyword evidence="8" id="KW-1185">Reference proteome</keyword>
<dbReference type="SUPFAM" id="SSF52540">
    <property type="entry name" value="P-loop containing nucleoside triphosphate hydrolases"/>
    <property type="match status" value="1"/>
</dbReference>
<evidence type="ECO:0000256" key="1">
    <source>
        <dbReference type="ARBA" id="ARBA00006270"/>
    </source>
</evidence>
<reference evidence="7" key="1">
    <citation type="submission" date="2020-04" db="EMBL/GenBank/DDBJ databases">
        <authorList>
            <person name="Alioto T."/>
            <person name="Alioto T."/>
            <person name="Gomez Garrido J."/>
        </authorList>
    </citation>
    <scope>NUCLEOTIDE SEQUENCE</scope>
    <source>
        <strain evidence="7">A484AB</strain>
    </source>
</reference>
<dbReference type="GO" id="GO:0005525">
    <property type="term" value="F:GTP binding"/>
    <property type="evidence" value="ECO:0007669"/>
    <property type="project" value="UniProtKB-KW"/>
</dbReference>
<keyword evidence="2" id="KW-0547">Nucleotide-binding</keyword>
<gene>
    <name evidence="7" type="ORF">PACLA_8A083195</name>
</gene>
<sequence>MERQIQTKGGREKSSDELRRERRRLPRAQRQQNTHTPERRTSESSIPDVKQQPTRRQSGSDEFDNHDEKRSSSRLAQERKPSIPARQHSTESINHSAASSTTTRSESAEPMYRTSGKHENVKITAYVGMFKAKILVIGPRECGKTVISNYLADATEISGGDYHPTQGVRILEFESTGIHVGGKEVSCEVELWDCSGDQKFENCWPAIQKDANGVLFVYNPDNTSHGKELETLYVHFVQEQGLRDSQCMLFAHHKPGANEKIRSQIPSYLSKVPCVQTNLEDDSEVVKQKFNDLLAVLLRNWTDRRDQEELSIMNN</sequence>